<keyword evidence="5 11" id="KW-0808">Transferase</keyword>
<evidence type="ECO:0000256" key="10">
    <source>
        <dbReference type="ARBA" id="ARBA00023180"/>
    </source>
</evidence>
<keyword evidence="6 11" id="KW-0812">Transmembrane</keyword>
<evidence type="ECO:0000256" key="11">
    <source>
        <dbReference type="RuleBase" id="RU368121"/>
    </source>
</evidence>
<dbReference type="Pfam" id="PF13733">
    <property type="entry name" value="Glyco_transf_7N"/>
    <property type="match status" value="1"/>
</dbReference>
<accession>A0A1S3HA06</accession>
<evidence type="ECO:0000313" key="14">
    <source>
        <dbReference type="Proteomes" id="UP000085678"/>
    </source>
</evidence>
<dbReference type="InParanoid" id="A0A1S3HA06"/>
<dbReference type="EC" id="2.4.1.-" evidence="11"/>
<keyword evidence="9 11" id="KW-0472">Membrane</keyword>
<comment type="subcellular location">
    <subcellularLocation>
        <location evidence="1">Membrane</location>
        <topology evidence="1">Single-pass type II membrane protein</topology>
    </subcellularLocation>
</comment>
<evidence type="ECO:0000256" key="5">
    <source>
        <dbReference type="ARBA" id="ARBA00022679"/>
    </source>
</evidence>
<dbReference type="GO" id="GO:0008378">
    <property type="term" value="F:galactosyltransferase activity"/>
    <property type="evidence" value="ECO:0007669"/>
    <property type="project" value="TreeGrafter"/>
</dbReference>
<dbReference type="Proteomes" id="UP000085678">
    <property type="component" value="Unplaced"/>
</dbReference>
<dbReference type="InterPro" id="IPR027791">
    <property type="entry name" value="Galactosyl_T_C"/>
</dbReference>
<feature type="domain" description="Galactosyltransferase C-terminal" evidence="12">
    <location>
        <begin position="203"/>
        <end position="278"/>
    </location>
</feature>
<dbReference type="Gene3D" id="3.90.550.10">
    <property type="entry name" value="Spore Coat Polysaccharide Biosynthesis Protein SpsA, Chain A"/>
    <property type="match status" value="1"/>
</dbReference>
<dbReference type="PANTHER" id="PTHR19300">
    <property type="entry name" value="BETA-1,4-GALACTOSYLTRANSFERASE"/>
    <property type="match status" value="1"/>
</dbReference>
<keyword evidence="7 11" id="KW-0735">Signal-anchor</keyword>
<gene>
    <name evidence="15" type="primary">LOC106153459</name>
</gene>
<dbReference type="AlphaFoldDB" id="A0A1S3HA06"/>
<evidence type="ECO:0000313" key="15">
    <source>
        <dbReference type="RefSeq" id="XP_013382852.1"/>
    </source>
</evidence>
<keyword evidence="10 11" id="KW-0325">Glycoprotein</keyword>
<dbReference type="UniPathway" id="UPA00378"/>
<protein>
    <recommendedName>
        <fullName evidence="11">Beta-1,4-galactosyltransferase</fullName>
        <ecNumber evidence="11">2.4.1.-</ecNumber>
    </recommendedName>
</protein>
<dbReference type="GO" id="GO:0033842">
    <property type="term" value="F:N-acetyl-beta-glucosaminyl-derivative 4-beta-N-acetylgalactosaminyltransferase activity"/>
    <property type="evidence" value="ECO:0007669"/>
    <property type="project" value="TreeGrafter"/>
</dbReference>
<dbReference type="GO" id="GO:0005975">
    <property type="term" value="P:carbohydrate metabolic process"/>
    <property type="evidence" value="ECO:0007669"/>
    <property type="project" value="InterPro"/>
</dbReference>
<dbReference type="PANTHER" id="PTHR19300:SF57">
    <property type="entry name" value="BETA-1,4-N-ACETYLGALACTOSAMINYLTRANSFERASE"/>
    <property type="match status" value="1"/>
</dbReference>
<keyword evidence="8 11" id="KW-1133">Transmembrane helix</keyword>
<evidence type="ECO:0000259" key="13">
    <source>
        <dbReference type="Pfam" id="PF13733"/>
    </source>
</evidence>
<dbReference type="InterPro" id="IPR029044">
    <property type="entry name" value="Nucleotide-diphossugar_trans"/>
</dbReference>
<evidence type="ECO:0000256" key="4">
    <source>
        <dbReference type="ARBA" id="ARBA00022676"/>
    </source>
</evidence>
<reference evidence="15" key="1">
    <citation type="submission" date="2025-08" db="UniProtKB">
        <authorList>
            <consortium name="RefSeq"/>
        </authorList>
    </citation>
    <scope>IDENTIFICATION</scope>
    <source>
        <tissue evidence="15">Gonads</tissue>
    </source>
</reference>
<evidence type="ECO:0000256" key="8">
    <source>
        <dbReference type="ARBA" id="ARBA00022989"/>
    </source>
</evidence>
<organism evidence="14 15">
    <name type="scientific">Lingula anatina</name>
    <name type="common">Brachiopod</name>
    <name type="synonym">Lingula unguis</name>
    <dbReference type="NCBI Taxonomy" id="7574"/>
    <lineage>
        <taxon>Eukaryota</taxon>
        <taxon>Metazoa</taxon>
        <taxon>Spiralia</taxon>
        <taxon>Lophotrochozoa</taxon>
        <taxon>Brachiopoda</taxon>
        <taxon>Linguliformea</taxon>
        <taxon>Lingulata</taxon>
        <taxon>Lingulida</taxon>
        <taxon>Linguloidea</taxon>
        <taxon>Lingulidae</taxon>
        <taxon>Lingula</taxon>
    </lineage>
</organism>
<evidence type="ECO:0000256" key="7">
    <source>
        <dbReference type="ARBA" id="ARBA00022968"/>
    </source>
</evidence>
<dbReference type="SUPFAM" id="SSF53448">
    <property type="entry name" value="Nucleotide-diphospho-sugar transferases"/>
    <property type="match status" value="1"/>
</dbReference>
<evidence type="ECO:0000256" key="1">
    <source>
        <dbReference type="ARBA" id="ARBA00004606"/>
    </source>
</evidence>
<dbReference type="Pfam" id="PF02709">
    <property type="entry name" value="Glyco_transf_7C"/>
    <property type="match status" value="1"/>
</dbReference>
<evidence type="ECO:0000256" key="6">
    <source>
        <dbReference type="ARBA" id="ARBA00022692"/>
    </source>
</evidence>
<evidence type="ECO:0000256" key="3">
    <source>
        <dbReference type="ARBA" id="ARBA00005735"/>
    </source>
</evidence>
<name>A0A1S3HA06_LINAN</name>
<dbReference type="InterPro" id="IPR027995">
    <property type="entry name" value="Galactosyl_T_N"/>
</dbReference>
<sequence>MHVNVVHVLVGLVVFQVVLNVFYLAKLSRPSRECEDGKVKSAPVYNARRGKRTGNLEELEESQEPCLAYPHTLVGRITIDFNVTSTLEDIKHAMPAMTWGKWQPTDCKSSHRVAIIIPYRNRRHLLSVLLRYLHPFLQRQQLHYRIFLVEQAGVGTWNKGRVMNAGYLEAAKLFDFQCIIFHDVDLVPEDDRNSYGCHDTPLHMSSAPSQDKYKTLYKSLVGGVLKFPREHFLKVNGYSNEYWGWGGEDDDMALRLKASVLGFERVDPVLGRYTSLIHANRDKNPRRMALLKSAKRKKSSDGVSTIPYHVEAVTDEKLYTHILISI</sequence>
<dbReference type="STRING" id="7574.A0A1S3HA06"/>
<keyword evidence="14" id="KW-1185">Reference proteome</keyword>
<keyword evidence="4 11" id="KW-0328">Glycosyltransferase</keyword>
<feature type="domain" description="Galactosyltransferase N-terminal" evidence="13">
    <location>
        <begin position="66"/>
        <end position="198"/>
    </location>
</feature>
<evidence type="ECO:0000256" key="2">
    <source>
        <dbReference type="ARBA" id="ARBA00004922"/>
    </source>
</evidence>
<comment type="function">
    <text evidence="11">Catalyses the transfer of galactose onto proteins or lipids.</text>
</comment>
<dbReference type="GO" id="GO:0006688">
    <property type="term" value="P:glycosphingolipid biosynthetic process"/>
    <property type="evidence" value="ECO:0007669"/>
    <property type="project" value="TreeGrafter"/>
</dbReference>
<dbReference type="PRINTS" id="PR02050">
    <property type="entry name" value="B14GALTRFASE"/>
</dbReference>
<evidence type="ECO:0000256" key="9">
    <source>
        <dbReference type="ARBA" id="ARBA00023136"/>
    </source>
</evidence>
<comment type="pathway">
    <text evidence="2 11">Protein modification; protein glycosylation.</text>
</comment>
<proteinExistence type="inferred from homology"/>
<dbReference type="KEGG" id="lak:106153459"/>
<dbReference type="RefSeq" id="XP_013382852.1">
    <property type="nucleotide sequence ID" value="XM_013527398.1"/>
</dbReference>
<dbReference type="OrthoDB" id="10016069at2759"/>
<dbReference type="GO" id="GO:0016020">
    <property type="term" value="C:membrane"/>
    <property type="evidence" value="ECO:0007669"/>
    <property type="project" value="UniProtKB-SubCell"/>
</dbReference>
<dbReference type="GeneID" id="106153459"/>
<evidence type="ECO:0000259" key="12">
    <source>
        <dbReference type="Pfam" id="PF02709"/>
    </source>
</evidence>
<dbReference type="CDD" id="cd00899">
    <property type="entry name" value="b4GalT"/>
    <property type="match status" value="1"/>
</dbReference>
<dbReference type="InterPro" id="IPR003859">
    <property type="entry name" value="Galactosyl_T"/>
</dbReference>
<comment type="similarity">
    <text evidence="3 11">Belongs to the glycosyltransferase 7 family.</text>
</comment>
<dbReference type="GO" id="GO:0005794">
    <property type="term" value="C:Golgi apparatus"/>
    <property type="evidence" value="ECO:0007669"/>
    <property type="project" value="TreeGrafter"/>
</dbReference>
<feature type="transmembrane region" description="Helical" evidence="11">
    <location>
        <begin position="6"/>
        <end position="25"/>
    </location>
</feature>